<dbReference type="RefSeq" id="WP_328985040.1">
    <property type="nucleotide sequence ID" value="NZ_CP121472.1"/>
</dbReference>
<protein>
    <submittedName>
        <fullName evidence="1">Uncharacterized protein</fullName>
    </submittedName>
</protein>
<gene>
    <name evidence="1" type="ORF">Thiowin_04403</name>
</gene>
<evidence type="ECO:0000313" key="1">
    <source>
        <dbReference type="EMBL" id="WPL19286.1"/>
    </source>
</evidence>
<proteinExistence type="predicted"/>
<sequence length="77" mass="8774">MARFEPCHGKDKCRDDGTRCLTCGRDLDEIARLREAIDALATLAMDRAYENSEEFTDYVARKLLKSIGYLRNTLESA</sequence>
<dbReference type="Proteomes" id="UP001432180">
    <property type="component" value="Chromosome"/>
</dbReference>
<keyword evidence="2" id="KW-1185">Reference proteome</keyword>
<accession>A0ABZ0SGW1</accession>
<organism evidence="1 2">
    <name type="scientific">Thiorhodovibrio winogradskyi</name>
    <dbReference type="NCBI Taxonomy" id="77007"/>
    <lineage>
        <taxon>Bacteria</taxon>
        <taxon>Pseudomonadati</taxon>
        <taxon>Pseudomonadota</taxon>
        <taxon>Gammaproteobacteria</taxon>
        <taxon>Chromatiales</taxon>
        <taxon>Chromatiaceae</taxon>
        <taxon>Thiorhodovibrio</taxon>
    </lineage>
</organism>
<reference evidence="1 2" key="1">
    <citation type="journal article" date="2023" name="Microorganisms">
        <title>Thiorhodovibrio frisius and Trv. litoralis spp. nov., Two Novel Members from a Clade of Fastidious Purple Sulfur Bacteria That Exhibit Unique Red-Shifted Light-Harvesting Capabilities.</title>
        <authorList>
            <person name="Methner A."/>
            <person name="Kuzyk S.B."/>
            <person name="Petersen J."/>
            <person name="Bauer S."/>
            <person name="Brinkmann H."/>
            <person name="Sichau K."/>
            <person name="Wanner G."/>
            <person name="Wolf J."/>
            <person name="Neumann-Schaal M."/>
            <person name="Henke P."/>
            <person name="Tank M."/>
            <person name="Sproer C."/>
            <person name="Bunk B."/>
            <person name="Overmann J."/>
        </authorList>
    </citation>
    <scope>NUCLEOTIDE SEQUENCE [LARGE SCALE GENOMIC DNA]</scope>
    <source>
        <strain evidence="1 2">DSM 6702</strain>
    </source>
</reference>
<dbReference type="EMBL" id="CP121472">
    <property type="protein sequence ID" value="WPL19286.1"/>
    <property type="molecule type" value="Genomic_DNA"/>
</dbReference>
<evidence type="ECO:0000313" key="2">
    <source>
        <dbReference type="Proteomes" id="UP001432180"/>
    </source>
</evidence>
<name>A0ABZ0SGW1_9GAMM</name>